<feature type="compositionally biased region" description="Low complexity" evidence="4">
    <location>
        <begin position="210"/>
        <end position="242"/>
    </location>
</feature>
<comment type="similarity">
    <text evidence="1 3">Belongs to the nucleosome assembly protein (NAP) family.</text>
</comment>
<evidence type="ECO:0000256" key="3">
    <source>
        <dbReference type="RuleBase" id="RU003876"/>
    </source>
</evidence>
<dbReference type="GO" id="GO:0006334">
    <property type="term" value="P:nucleosome assembly"/>
    <property type="evidence" value="ECO:0007669"/>
    <property type="project" value="InterPro"/>
</dbReference>
<sequence length="329" mass="33645">MALQQAEQQRAVARGLMTTGLHLHYQWQQRAVLSCNHKRSPPQRTGGTVTFRSGAVDGWHGAGQHRCRWRLHCERGFGRQQPGPGGRLRPQPGQHHAPPTTATSVAAPAAEARTTNANRGCHTGSRGQAGAGTTSGGLQAAASGPKGASRHVAAATGCCCCGTTDTGRGCGTCNQGQAGAGAIGGSLQADISGREGTTAAGTWLPAWDAAAAGPPTPAEAAAPGFKPQGAAAAAAAAGTPSGSPGPGTGGKGSRGAPAAKPRGLPFFWLNALCNQEELSALITGRDRCALEYLRDVRYVRGPAGMAVELHFAPNPYFNNEVRGRAVRVW</sequence>
<organism evidence="5 6">
    <name type="scientific">Tetrabaena socialis</name>
    <dbReference type="NCBI Taxonomy" id="47790"/>
    <lineage>
        <taxon>Eukaryota</taxon>
        <taxon>Viridiplantae</taxon>
        <taxon>Chlorophyta</taxon>
        <taxon>core chlorophytes</taxon>
        <taxon>Chlorophyceae</taxon>
        <taxon>CS clade</taxon>
        <taxon>Chlamydomonadales</taxon>
        <taxon>Tetrabaenaceae</taxon>
        <taxon>Tetrabaena</taxon>
    </lineage>
</organism>
<gene>
    <name evidence="5" type="ORF">TSOC_001952</name>
</gene>
<feature type="compositionally biased region" description="Low complexity" evidence="4">
    <location>
        <begin position="78"/>
        <end position="117"/>
    </location>
</feature>
<dbReference type="PANTHER" id="PTHR11875">
    <property type="entry name" value="TESTIS-SPECIFIC Y-ENCODED PROTEIN"/>
    <property type="match status" value="1"/>
</dbReference>
<feature type="region of interest" description="Disordered" evidence="4">
    <location>
        <begin position="78"/>
        <end position="144"/>
    </location>
</feature>
<accession>A0A2J8AFE3</accession>
<proteinExistence type="inferred from homology"/>
<comment type="caution">
    <text evidence="5">The sequence shown here is derived from an EMBL/GenBank/DDBJ whole genome shotgun (WGS) entry which is preliminary data.</text>
</comment>
<dbReference type="GO" id="GO:0042393">
    <property type="term" value="F:histone binding"/>
    <property type="evidence" value="ECO:0007669"/>
    <property type="project" value="UniProtKB-ARBA"/>
</dbReference>
<dbReference type="OrthoDB" id="547411at2759"/>
<feature type="region of interest" description="Disordered" evidence="4">
    <location>
        <begin position="210"/>
        <end position="258"/>
    </location>
</feature>
<evidence type="ECO:0000256" key="4">
    <source>
        <dbReference type="SAM" id="MobiDB-lite"/>
    </source>
</evidence>
<keyword evidence="6" id="KW-1185">Reference proteome</keyword>
<dbReference type="InterPro" id="IPR002164">
    <property type="entry name" value="NAP_family"/>
</dbReference>
<dbReference type="Proteomes" id="UP000236333">
    <property type="component" value="Unassembled WGS sequence"/>
</dbReference>
<protein>
    <submittedName>
        <fullName evidence="5">Nucleosome assembly protein 1-like 3</fullName>
    </submittedName>
</protein>
<dbReference type="Gene3D" id="3.30.1120.90">
    <property type="entry name" value="Nucleosome assembly protein"/>
    <property type="match status" value="1"/>
</dbReference>
<keyword evidence="2" id="KW-0143">Chaperone</keyword>
<evidence type="ECO:0000313" key="5">
    <source>
        <dbReference type="EMBL" id="PNH11240.1"/>
    </source>
</evidence>
<dbReference type="GO" id="GO:0000724">
    <property type="term" value="P:double-strand break repair via homologous recombination"/>
    <property type="evidence" value="ECO:0007669"/>
    <property type="project" value="UniProtKB-ARBA"/>
</dbReference>
<dbReference type="EMBL" id="PGGS01000034">
    <property type="protein sequence ID" value="PNH11240.1"/>
    <property type="molecule type" value="Genomic_DNA"/>
</dbReference>
<dbReference type="Pfam" id="PF00956">
    <property type="entry name" value="NAP"/>
    <property type="match status" value="1"/>
</dbReference>
<dbReference type="AlphaFoldDB" id="A0A2J8AFE3"/>
<feature type="compositionally biased region" description="Gly residues" evidence="4">
    <location>
        <begin position="244"/>
        <end position="253"/>
    </location>
</feature>
<dbReference type="InterPro" id="IPR037231">
    <property type="entry name" value="NAP-like_sf"/>
</dbReference>
<evidence type="ECO:0000256" key="2">
    <source>
        <dbReference type="ARBA" id="ARBA00023186"/>
    </source>
</evidence>
<evidence type="ECO:0000313" key="6">
    <source>
        <dbReference type="Proteomes" id="UP000236333"/>
    </source>
</evidence>
<name>A0A2J8AFE3_9CHLO</name>
<evidence type="ECO:0000256" key="1">
    <source>
        <dbReference type="ARBA" id="ARBA00009947"/>
    </source>
</evidence>
<reference evidence="5 6" key="1">
    <citation type="journal article" date="2017" name="Mol. Biol. Evol.">
        <title>The 4-celled Tetrabaena socialis nuclear genome reveals the essential components for genetic control of cell number at the origin of multicellularity in the volvocine lineage.</title>
        <authorList>
            <person name="Featherston J."/>
            <person name="Arakaki Y."/>
            <person name="Hanschen E.R."/>
            <person name="Ferris P.J."/>
            <person name="Michod R.E."/>
            <person name="Olson B.J.S.C."/>
            <person name="Nozaki H."/>
            <person name="Durand P.M."/>
        </authorList>
    </citation>
    <scope>NUCLEOTIDE SEQUENCE [LARGE SCALE GENOMIC DNA]</scope>
    <source>
        <strain evidence="5 6">NIES-571</strain>
    </source>
</reference>
<dbReference type="SUPFAM" id="SSF143113">
    <property type="entry name" value="NAP-like"/>
    <property type="match status" value="1"/>
</dbReference>
<dbReference type="GO" id="GO:0005634">
    <property type="term" value="C:nucleus"/>
    <property type="evidence" value="ECO:0007669"/>
    <property type="project" value="InterPro"/>
</dbReference>